<dbReference type="Proteomes" id="UP000442714">
    <property type="component" value="Unassembled WGS sequence"/>
</dbReference>
<gene>
    <name evidence="2" type="ORF">GRI41_13705</name>
</gene>
<dbReference type="InterPro" id="IPR007569">
    <property type="entry name" value="DUF559"/>
</dbReference>
<name>A0A844ZVI3_9SPHN</name>
<feature type="domain" description="DUF559" evidence="1">
    <location>
        <begin position="9"/>
        <end position="114"/>
    </location>
</feature>
<dbReference type="OrthoDB" id="9798754at2"/>
<dbReference type="Pfam" id="PF04480">
    <property type="entry name" value="DUF559"/>
    <property type="match status" value="1"/>
</dbReference>
<protein>
    <submittedName>
        <fullName evidence="2">DUF559 domain-containing protein</fullName>
    </submittedName>
</protein>
<reference evidence="2 3" key="1">
    <citation type="submission" date="2019-12" db="EMBL/GenBank/DDBJ databases">
        <title>Genomic-based taxomic classification of the family Erythrobacteraceae.</title>
        <authorList>
            <person name="Xu L."/>
        </authorList>
    </citation>
    <scope>NUCLEOTIDE SEQUENCE [LARGE SCALE GENOMIC DNA]</scope>
    <source>
        <strain evidence="2 3">KCTC 52763</strain>
    </source>
</reference>
<evidence type="ECO:0000259" key="1">
    <source>
        <dbReference type="Pfam" id="PF04480"/>
    </source>
</evidence>
<dbReference type="AlphaFoldDB" id="A0A844ZVI3"/>
<dbReference type="CDD" id="cd01038">
    <property type="entry name" value="Endonuclease_DUF559"/>
    <property type="match status" value="1"/>
</dbReference>
<proteinExistence type="predicted"/>
<dbReference type="InterPro" id="IPR011335">
    <property type="entry name" value="Restrct_endonuc-II-like"/>
</dbReference>
<dbReference type="PANTHER" id="PTHR38590:SF1">
    <property type="entry name" value="BLL0828 PROTEIN"/>
    <property type="match status" value="1"/>
</dbReference>
<dbReference type="Gene3D" id="3.40.960.10">
    <property type="entry name" value="VSR Endonuclease"/>
    <property type="match status" value="1"/>
</dbReference>
<evidence type="ECO:0000313" key="2">
    <source>
        <dbReference type="EMBL" id="MXO91885.1"/>
    </source>
</evidence>
<dbReference type="EMBL" id="WTYX01000002">
    <property type="protein sequence ID" value="MXO91885.1"/>
    <property type="molecule type" value="Genomic_DNA"/>
</dbReference>
<dbReference type="InterPro" id="IPR047216">
    <property type="entry name" value="Endonuclease_DUF559_bact"/>
</dbReference>
<accession>A0A844ZVI3</accession>
<comment type="caution">
    <text evidence="2">The sequence shown here is derived from an EMBL/GenBank/DDBJ whole genome shotgun (WGS) entry which is preliminary data.</text>
</comment>
<evidence type="ECO:0000313" key="3">
    <source>
        <dbReference type="Proteomes" id="UP000442714"/>
    </source>
</evidence>
<dbReference type="PANTHER" id="PTHR38590">
    <property type="entry name" value="BLL0828 PROTEIN"/>
    <property type="match status" value="1"/>
</dbReference>
<organism evidence="2 3">
    <name type="scientific">Pontixanthobacter aquaemixtae</name>
    <dbReference type="NCBI Taxonomy" id="1958940"/>
    <lineage>
        <taxon>Bacteria</taxon>
        <taxon>Pseudomonadati</taxon>
        <taxon>Pseudomonadota</taxon>
        <taxon>Alphaproteobacteria</taxon>
        <taxon>Sphingomonadales</taxon>
        <taxon>Erythrobacteraceae</taxon>
        <taxon>Pontixanthobacter</taxon>
    </lineage>
</organism>
<dbReference type="RefSeq" id="WP_160605699.1">
    <property type="nucleotide sequence ID" value="NZ_WTYX01000002.1"/>
</dbReference>
<keyword evidence="3" id="KW-1185">Reference proteome</keyword>
<dbReference type="SUPFAM" id="SSF52980">
    <property type="entry name" value="Restriction endonuclease-like"/>
    <property type="match status" value="1"/>
</dbReference>
<sequence>MITGPKSTVKLSRKLRSEMSLPEVLLWKELRKRPGGLKFRRQHPAGDYVLDFYCAKAKLAIEIDGAVHDGDEAARRDTNRASFLRSRRIATTRIPAQEVLEDIEPVVQRLVEICEARMEI</sequence>